<gene>
    <name evidence="9" type="ORF">FHE74_03745</name>
</gene>
<feature type="transmembrane region" description="Helical" evidence="7">
    <location>
        <begin position="181"/>
        <end position="203"/>
    </location>
</feature>
<dbReference type="PANTHER" id="PTHR30353:SF0">
    <property type="entry name" value="TRANSMEMBRANE PROTEIN"/>
    <property type="match status" value="1"/>
</dbReference>
<feature type="domain" description="VTT" evidence="8">
    <location>
        <begin position="43"/>
        <end position="166"/>
    </location>
</feature>
<dbReference type="PANTHER" id="PTHR30353">
    <property type="entry name" value="INNER MEMBRANE PROTEIN DEDA-RELATED"/>
    <property type="match status" value="1"/>
</dbReference>
<dbReference type="AlphaFoldDB" id="A0A5C4U674"/>
<dbReference type="GO" id="GO:0005886">
    <property type="term" value="C:plasma membrane"/>
    <property type="evidence" value="ECO:0007669"/>
    <property type="project" value="UniProtKB-SubCell"/>
</dbReference>
<evidence type="ECO:0000256" key="5">
    <source>
        <dbReference type="ARBA" id="ARBA00022989"/>
    </source>
</evidence>
<dbReference type="RefSeq" id="WP_139465172.1">
    <property type="nucleotide sequence ID" value="NZ_VDHJ01000004.1"/>
</dbReference>
<evidence type="ECO:0000256" key="3">
    <source>
        <dbReference type="ARBA" id="ARBA00022475"/>
    </source>
</evidence>
<comment type="similarity">
    <text evidence="2 7">Belongs to the DedA family.</text>
</comment>
<reference evidence="9 10" key="1">
    <citation type="submission" date="2019-06" db="EMBL/GenBank/DDBJ databases">
        <authorList>
            <person name="Li J."/>
        </authorList>
    </citation>
    <scope>NUCLEOTIDE SEQUENCE [LARGE SCALE GENOMIC DNA]</scope>
    <source>
        <strain evidence="9 10">LMG 28165</strain>
    </source>
</reference>
<evidence type="ECO:0000256" key="7">
    <source>
        <dbReference type="RuleBase" id="RU367016"/>
    </source>
</evidence>
<dbReference type="InterPro" id="IPR032816">
    <property type="entry name" value="VTT_dom"/>
</dbReference>
<evidence type="ECO:0000313" key="9">
    <source>
        <dbReference type="EMBL" id="TNL98744.1"/>
    </source>
</evidence>
<keyword evidence="5 7" id="KW-1133">Transmembrane helix</keyword>
<comment type="caution">
    <text evidence="9">The sequence shown here is derived from an EMBL/GenBank/DDBJ whole genome shotgun (WGS) entry which is preliminary data.</text>
</comment>
<dbReference type="Proteomes" id="UP000312032">
    <property type="component" value="Unassembled WGS sequence"/>
</dbReference>
<dbReference type="InterPro" id="IPR032818">
    <property type="entry name" value="DedA-like"/>
</dbReference>
<evidence type="ECO:0000259" key="8">
    <source>
        <dbReference type="Pfam" id="PF09335"/>
    </source>
</evidence>
<dbReference type="EMBL" id="VDHJ01000004">
    <property type="protein sequence ID" value="TNL98744.1"/>
    <property type="molecule type" value="Genomic_DNA"/>
</dbReference>
<keyword evidence="10" id="KW-1185">Reference proteome</keyword>
<proteinExistence type="inferred from homology"/>
<keyword evidence="4 7" id="KW-0812">Transmembrane</keyword>
<feature type="transmembrane region" description="Helical" evidence="7">
    <location>
        <begin position="63"/>
        <end position="84"/>
    </location>
</feature>
<organism evidence="9 10">
    <name type="scientific">Corynebacterium tapiri</name>
    <dbReference type="NCBI Taxonomy" id="1448266"/>
    <lineage>
        <taxon>Bacteria</taxon>
        <taxon>Bacillati</taxon>
        <taxon>Actinomycetota</taxon>
        <taxon>Actinomycetes</taxon>
        <taxon>Mycobacteriales</taxon>
        <taxon>Corynebacteriaceae</taxon>
        <taxon>Corynebacterium</taxon>
    </lineage>
</organism>
<keyword evidence="6 7" id="KW-0472">Membrane</keyword>
<comment type="subcellular location">
    <subcellularLocation>
        <location evidence="1 7">Cell membrane</location>
        <topology evidence="1 7">Multi-pass membrane protein</topology>
    </subcellularLocation>
</comment>
<evidence type="ECO:0000256" key="1">
    <source>
        <dbReference type="ARBA" id="ARBA00004651"/>
    </source>
</evidence>
<feature type="transmembrane region" description="Helical" evidence="7">
    <location>
        <begin position="20"/>
        <end position="43"/>
    </location>
</feature>
<keyword evidence="3 7" id="KW-1003">Cell membrane</keyword>
<dbReference type="OrthoDB" id="9813426at2"/>
<sequence>MLSSLGLSGLLDAGTLLQSFGSWILAGLGLVIFIESGVLFPFLPGDSLLVTAAILRGELGVSVWQILLVAGIAAIAGDQVGFWLGRRFGRKLFKPNARILKTRHLEEAETFFHRWGPLALVLGRFVPIVRTYVPLAAGTAAMNYRSFLMWNVLGALGWVVSMTMVGVLLGHIPGIAHRIDAIMLVVVGISVLPIIISAANKYFKSRGAAQQA</sequence>
<evidence type="ECO:0000256" key="2">
    <source>
        <dbReference type="ARBA" id="ARBA00010792"/>
    </source>
</evidence>
<evidence type="ECO:0000256" key="6">
    <source>
        <dbReference type="ARBA" id="ARBA00023136"/>
    </source>
</evidence>
<feature type="transmembrane region" description="Helical" evidence="7">
    <location>
        <begin position="147"/>
        <end position="169"/>
    </location>
</feature>
<evidence type="ECO:0000256" key="4">
    <source>
        <dbReference type="ARBA" id="ARBA00022692"/>
    </source>
</evidence>
<dbReference type="Pfam" id="PF09335">
    <property type="entry name" value="VTT_dom"/>
    <property type="match status" value="1"/>
</dbReference>
<name>A0A5C4U674_9CORY</name>
<evidence type="ECO:0000313" key="10">
    <source>
        <dbReference type="Proteomes" id="UP000312032"/>
    </source>
</evidence>
<accession>A0A5C4U674</accession>
<protein>
    <submittedName>
        <fullName evidence="9">DedA family protein</fullName>
    </submittedName>
</protein>